<keyword evidence="8 11" id="KW-0718">Serine biosynthesis</keyword>
<dbReference type="InterPro" id="IPR015424">
    <property type="entry name" value="PyrdxlP-dep_Trfase"/>
</dbReference>
<evidence type="ECO:0000256" key="2">
    <source>
        <dbReference type="ARBA" id="ARBA00005099"/>
    </source>
</evidence>
<comment type="pathway">
    <text evidence="2 11 12">Amino-acid biosynthesis; L-serine biosynthesis; L-serine from 3-phospho-D-glycerate: step 2/3.</text>
</comment>
<evidence type="ECO:0000259" key="13">
    <source>
        <dbReference type="Pfam" id="PF00266"/>
    </source>
</evidence>
<dbReference type="PROSITE" id="PS00595">
    <property type="entry name" value="AA_TRANSFER_CLASS_5"/>
    <property type="match status" value="1"/>
</dbReference>
<dbReference type="STRING" id="439292.Bsel_2486"/>
<comment type="cofactor">
    <cofactor evidence="11">
        <name>pyridoxal 5'-phosphate</name>
        <dbReference type="ChEBI" id="CHEBI:597326"/>
    </cofactor>
    <text evidence="11">Binds 1 pyridoxal phosphate per subunit.</text>
</comment>
<dbReference type="eggNOG" id="COG1932">
    <property type="taxonomic scope" value="Bacteria"/>
</dbReference>
<gene>
    <name evidence="11" type="primary">serC</name>
    <name evidence="14" type="ordered locus">Bsel_2486</name>
</gene>
<sequence length="359" mass="39644">MTTYNFNPGPSPLPKEVLDHVQKNMFNFEQSGMGLMELSHRSALYEQVHNQTISDLKDILRVPDDFSILLLQGGASLQFSMIALNFLGDDQKAAYVMTGSWSEKAKKEADFYGETYVLATTKENQYKSIPDVPLQDIQNNTAYLHFTSNNTIFGTQIRSFPDADVPVIVDMSSDILSKPVDWNTVDLAYAGAQKNAGMSGVTVVIIRNSLLEKASDKVSPSLSYKQHAKSNSLYNTPPTAAIYMTGLVCDWIKQNGAIEGMTERASHKAGLLYDEIDGSDGFYTGHAETEARSFMNVTFNLPTEELEKKFLAQAKEKGFVGLNGHRSVGGCRASIYNAVPVSHVEALVSFMKAFRSDNQ</sequence>
<dbReference type="InterPro" id="IPR000192">
    <property type="entry name" value="Aminotrans_V_dom"/>
</dbReference>
<dbReference type="PIRSF" id="PIRSF000525">
    <property type="entry name" value="SerC"/>
    <property type="match status" value="1"/>
</dbReference>
<evidence type="ECO:0000313" key="14">
    <source>
        <dbReference type="EMBL" id="ADH99987.1"/>
    </source>
</evidence>
<dbReference type="GO" id="GO:0005737">
    <property type="term" value="C:cytoplasm"/>
    <property type="evidence" value="ECO:0007669"/>
    <property type="project" value="UniProtKB-SubCell"/>
</dbReference>
<evidence type="ECO:0000256" key="6">
    <source>
        <dbReference type="ARBA" id="ARBA00022679"/>
    </source>
</evidence>
<name>D6XX11_BACIE</name>
<feature type="binding site" evidence="11">
    <location>
        <position position="101"/>
    </location>
    <ligand>
        <name>pyridoxal 5'-phosphate</name>
        <dbReference type="ChEBI" id="CHEBI:597326"/>
    </ligand>
</feature>
<feature type="binding site" evidence="11">
    <location>
        <position position="170"/>
    </location>
    <ligand>
        <name>pyridoxal 5'-phosphate</name>
        <dbReference type="ChEBI" id="CHEBI:597326"/>
    </ligand>
</feature>
<keyword evidence="6 11" id="KW-0808">Transferase</keyword>
<dbReference type="EMBL" id="CP001791">
    <property type="protein sequence ID" value="ADH99987.1"/>
    <property type="molecule type" value="Genomic_DNA"/>
</dbReference>
<dbReference type="NCBIfam" id="TIGR01364">
    <property type="entry name" value="serC_1"/>
    <property type="match status" value="1"/>
</dbReference>
<organism evidence="14 15">
    <name type="scientific">Bacillus selenitireducens (strain ATCC 700615 / DSM 15326 / MLS10)</name>
    <dbReference type="NCBI Taxonomy" id="439292"/>
    <lineage>
        <taxon>Bacteria</taxon>
        <taxon>Bacillati</taxon>
        <taxon>Bacillota</taxon>
        <taxon>Bacilli</taxon>
        <taxon>Bacillales</taxon>
        <taxon>Bacillaceae</taxon>
        <taxon>Salisediminibacterium</taxon>
    </lineage>
</organism>
<dbReference type="FunFam" id="3.40.640.10:FF:000010">
    <property type="entry name" value="Phosphoserine aminotransferase"/>
    <property type="match status" value="1"/>
</dbReference>
<evidence type="ECO:0000313" key="15">
    <source>
        <dbReference type="Proteomes" id="UP000000271"/>
    </source>
</evidence>
<dbReference type="InterPro" id="IPR015422">
    <property type="entry name" value="PyrdxlP-dep_Trfase_small"/>
</dbReference>
<dbReference type="AlphaFoldDB" id="D6XX11"/>
<feature type="binding site" evidence="11">
    <location>
        <position position="193"/>
    </location>
    <ligand>
        <name>pyridoxal 5'-phosphate</name>
        <dbReference type="ChEBI" id="CHEBI:597326"/>
    </ligand>
</feature>
<feature type="binding site" evidence="11">
    <location>
        <position position="151"/>
    </location>
    <ligand>
        <name>pyridoxal 5'-phosphate</name>
        <dbReference type="ChEBI" id="CHEBI:597326"/>
    </ligand>
</feature>
<feature type="binding site" evidence="11">
    <location>
        <position position="41"/>
    </location>
    <ligand>
        <name>L-glutamate</name>
        <dbReference type="ChEBI" id="CHEBI:29985"/>
    </ligand>
</feature>
<evidence type="ECO:0000256" key="5">
    <source>
        <dbReference type="ARBA" id="ARBA00022605"/>
    </source>
</evidence>
<dbReference type="UniPathway" id="UPA00135">
    <property type="reaction ID" value="UER00197"/>
</dbReference>
<feature type="binding site" evidence="11">
    <location>
        <begin position="235"/>
        <end position="236"/>
    </location>
    <ligand>
        <name>pyridoxal 5'-phosphate</name>
        <dbReference type="ChEBI" id="CHEBI:597326"/>
    </ligand>
</feature>
<dbReference type="InterPro" id="IPR020578">
    <property type="entry name" value="Aminotrans_V_PyrdxlP_BS"/>
</dbReference>
<evidence type="ECO:0000256" key="9">
    <source>
        <dbReference type="ARBA" id="ARBA00047630"/>
    </source>
</evidence>
<dbReference type="HAMAP" id="MF_00160">
    <property type="entry name" value="SerC_aminotrans_5"/>
    <property type="match status" value="1"/>
</dbReference>
<feature type="domain" description="Aminotransferase class V" evidence="13">
    <location>
        <begin position="3"/>
        <end position="347"/>
    </location>
</feature>
<comment type="function">
    <text evidence="1 11">Catalyzes the reversible conversion of 3-phosphohydroxypyruvate to phosphoserine and of 3-hydroxy-2-oxo-4-phosphonooxybutanoate to phosphohydroxythreonine.</text>
</comment>
<dbReference type="Proteomes" id="UP000000271">
    <property type="component" value="Chromosome"/>
</dbReference>
<dbReference type="Gene3D" id="3.90.1150.10">
    <property type="entry name" value="Aspartate Aminotransferase, domain 1"/>
    <property type="match status" value="1"/>
</dbReference>
<dbReference type="HOGENOM" id="CLU_034866_0_2_9"/>
<comment type="subcellular location">
    <subcellularLocation>
        <location evidence="11">Cytoplasm</location>
    </subcellularLocation>
</comment>
<feature type="binding site" evidence="11">
    <location>
        <begin position="75"/>
        <end position="76"/>
    </location>
    <ligand>
        <name>pyridoxal 5'-phosphate</name>
        <dbReference type="ChEBI" id="CHEBI:597326"/>
    </ligand>
</feature>
<keyword evidence="7 11" id="KW-0663">Pyridoxal phosphate</keyword>
<dbReference type="SUPFAM" id="SSF53383">
    <property type="entry name" value="PLP-dependent transferases"/>
    <property type="match status" value="1"/>
</dbReference>
<accession>D6XX11</accession>
<keyword evidence="11" id="KW-0963">Cytoplasm</keyword>
<dbReference type="GO" id="GO:0030170">
    <property type="term" value="F:pyridoxal phosphate binding"/>
    <property type="evidence" value="ECO:0007669"/>
    <property type="project" value="UniProtKB-UniRule"/>
</dbReference>
<comment type="caution">
    <text evidence="11">Lacks conserved residue(s) required for the propagation of feature annotation.</text>
</comment>
<dbReference type="InterPro" id="IPR022278">
    <property type="entry name" value="Pser_aminoTfrase"/>
</dbReference>
<dbReference type="InterPro" id="IPR015421">
    <property type="entry name" value="PyrdxlP-dep_Trfase_major"/>
</dbReference>
<dbReference type="Pfam" id="PF00266">
    <property type="entry name" value="Aminotran_5"/>
    <property type="match status" value="1"/>
</dbReference>
<feature type="modified residue" description="N6-(pyridoxal phosphate)lysine" evidence="11">
    <location>
        <position position="194"/>
    </location>
</feature>
<keyword evidence="15" id="KW-1185">Reference proteome</keyword>
<evidence type="ECO:0000256" key="8">
    <source>
        <dbReference type="ARBA" id="ARBA00023299"/>
    </source>
</evidence>
<dbReference type="PANTHER" id="PTHR43247:SF1">
    <property type="entry name" value="PHOSPHOSERINE AMINOTRANSFERASE"/>
    <property type="match status" value="1"/>
</dbReference>
<dbReference type="Gene3D" id="3.40.640.10">
    <property type="entry name" value="Type I PLP-dependent aspartate aminotransferase-like (Major domain)"/>
    <property type="match status" value="1"/>
</dbReference>
<comment type="subunit">
    <text evidence="11">Homodimer.</text>
</comment>
<keyword evidence="5 11" id="KW-0028">Amino-acid biosynthesis</keyword>
<dbReference type="EC" id="2.6.1.52" evidence="11"/>
<evidence type="ECO:0000256" key="10">
    <source>
        <dbReference type="ARBA" id="ARBA00049007"/>
    </source>
</evidence>
<evidence type="ECO:0000256" key="3">
    <source>
        <dbReference type="ARBA" id="ARBA00006904"/>
    </source>
</evidence>
<evidence type="ECO:0000256" key="7">
    <source>
        <dbReference type="ARBA" id="ARBA00022898"/>
    </source>
</evidence>
<evidence type="ECO:0000256" key="11">
    <source>
        <dbReference type="HAMAP-Rule" id="MF_00160"/>
    </source>
</evidence>
<comment type="similarity">
    <text evidence="3 11">Belongs to the class-V pyridoxal-phosphate-dependent aminotransferase family. SerC subfamily.</text>
</comment>
<comment type="catalytic activity">
    <reaction evidence="10 11 12">
        <text>O-phospho-L-serine + 2-oxoglutarate = 3-phosphooxypyruvate + L-glutamate</text>
        <dbReference type="Rhea" id="RHEA:14329"/>
        <dbReference type="ChEBI" id="CHEBI:16810"/>
        <dbReference type="ChEBI" id="CHEBI:18110"/>
        <dbReference type="ChEBI" id="CHEBI:29985"/>
        <dbReference type="ChEBI" id="CHEBI:57524"/>
        <dbReference type="EC" id="2.6.1.52"/>
    </reaction>
</comment>
<evidence type="ECO:0000256" key="12">
    <source>
        <dbReference type="RuleBase" id="RU004505"/>
    </source>
</evidence>
<keyword evidence="4 11" id="KW-0032">Aminotransferase</keyword>
<dbReference type="GO" id="GO:0006564">
    <property type="term" value="P:L-serine biosynthetic process"/>
    <property type="evidence" value="ECO:0007669"/>
    <property type="project" value="UniProtKB-UniRule"/>
</dbReference>
<dbReference type="PANTHER" id="PTHR43247">
    <property type="entry name" value="PHOSPHOSERINE AMINOTRANSFERASE"/>
    <property type="match status" value="1"/>
</dbReference>
<evidence type="ECO:0000256" key="1">
    <source>
        <dbReference type="ARBA" id="ARBA00003483"/>
    </source>
</evidence>
<proteinExistence type="inferred from homology"/>
<dbReference type="GO" id="GO:0004648">
    <property type="term" value="F:O-phospho-L-serine:2-oxoglutarate aminotransferase activity"/>
    <property type="evidence" value="ECO:0007669"/>
    <property type="project" value="UniProtKB-UniRule"/>
</dbReference>
<protein>
    <recommendedName>
        <fullName evidence="11">Phosphoserine aminotransferase</fullName>
        <ecNumber evidence="11">2.6.1.52</ecNumber>
    </recommendedName>
    <alternativeName>
        <fullName evidence="11">Phosphohydroxythreonine aminotransferase</fullName>
        <shortName evidence="11">PSAT</shortName>
    </alternativeName>
</protein>
<dbReference type="NCBIfam" id="NF003764">
    <property type="entry name" value="PRK05355.1"/>
    <property type="match status" value="1"/>
</dbReference>
<evidence type="ECO:0000256" key="4">
    <source>
        <dbReference type="ARBA" id="ARBA00022576"/>
    </source>
</evidence>
<dbReference type="KEGG" id="bse:Bsel_2486"/>
<comment type="catalytic activity">
    <reaction evidence="9 11">
        <text>4-(phosphooxy)-L-threonine + 2-oxoglutarate = (R)-3-hydroxy-2-oxo-4-phosphooxybutanoate + L-glutamate</text>
        <dbReference type="Rhea" id="RHEA:16573"/>
        <dbReference type="ChEBI" id="CHEBI:16810"/>
        <dbReference type="ChEBI" id="CHEBI:29985"/>
        <dbReference type="ChEBI" id="CHEBI:58452"/>
        <dbReference type="ChEBI" id="CHEBI:58538"/>
        <dbReference type="EC" id="2.6.1.52"/>
    </reaction>
</comment>
<dbReference type="FunFam" id="3.90.1150.10:FF:000006">
    <property type="entry name" value="Phosphoserine aminotransferase"/>
    <property type="match status" value="1"/>
</dbReference>
<reference evidence="14" key="1">
    <citation type="submission" date="2009-10" db="EMBL/GenBank/DDBJ databases">
        <title>Complete sequence of Bacillus selenitireducens MLS10.</title>
        <authorList>
            <consortium name="US DOE Joint Genome Institute"/>
            <person name="Lucas S."/>
            <person name="Copeland A."/>
            <person name="Lapidus A."/>
            <person name="Glavina del Rio T."/>
            <person name="Dalin E."/>
            <person name="Tice H."/>
            <person name="Bruce D."/>
            <person name="Goodwin L."/>
            <person name="Pitluck S."/>
            <person name="Sims D."/>
            <person name="Brettin T."/>
            <person name="Detter J.C."/>
            <person name="Han C."/>
            <person name="Larimer F."/>
            <person name="Land M."/>
            <person name="Hauser L."/>
            <person name="Kyrpides N."/>
            <person name="Ovchinnikova G."/>
            <person name="Stolz J."/>
        </authorList>
    </citation>
    <scope>NUCLEOTIDE SEQUENCE [LARGE SCALE GENOMIC DNA]</scope>
    <source>
        <strain evidence="14">MLS10</strain>
    </source>
</reference>